<accession>A0A1I4A484</accession>
<organism evidence="2 3">
    <name type="scientific">Methylocapsa palsarum</name>
    <dbReference type="NCBI Taxonomy" id="1612308"/>
    <lineage>
        <taxon>Bacteria</taxon>
        <taxon>Pseudomonadati</taxon>
        <taxon>Pseudomonadota</taxon>
        <taxon>Alphaproteobacteria</taxon>
        <taxon>Hyphomicrobiales</taxon>
        <taxon>Beijerinckiaceae</taxon>
        <taxon>Methylocapsa</taxon>
    </lineage>
</organism>
<keyword evidence="3" id="KW-1185">Reference proteome</keyword>
<gene>
    <name evidence="2" type="ORF">SAMN05444581_10972</name>
</gene>
<dbReference type="EMBL" id="FOSN01000009">
    <property type="protein sequence ID" value="SFK50917.1"/>
    <property type="molecule type" value="Genomic_DNA"/>
</dbReference>
<dbReference type="AlphaFoldDB" id="A0A1I4A484"/>
<reference evidence="2 3" key="1">
    <citation type="submission" date="2016-10" db="EMBL/GenBank/DDBJ databases">
        <authorList>
            <person name="de Groot N.N."/>
        </authorList>
    </citation>
    <scope>NUCLEOTIDE SEQUENCE [LARGE SCALE GENOMIC DNA]</scope>
    <source>
        <strain evidence="2 3">NE2</strain>
    </source>
</reference>
<sequence length="485" mass="53090">MISGQQALRSIEQATASIRGQESEFVALLRSADEDLARLRAERTGLFRQFAIVRLDVLQSEKIDVELASAERRALQLIADGKSTLDTLSGRLIEAQSARQKAEEDRHSKAEEVTRILGELEDLQARVEPQVRGSTEWIAQKGLVDQAERIFLAADAKASGAEADRAAKGKPYENDPLFMYLWTRGFGASKYSSGYFVRFFDEKVAALVGYHGARANYAMLNEIPARLREHAERRRLKLETERHKQLLIEQAGLAAAGSGEIEKRLETARLDLFEADGRLREADKLIETLDRARDKALQIDDQSPYGQAVRILADANAREPLGELYRKAARTRSGDDDAMVRQIELLDQRIGRAEQDRSILRKKTQDVAQRRAEIEAQRAQFHRMGYDNPMAQFRNENVIAEVLGGIIQGAVQGAVLGNVLQGGYYERPRRADSGFGGGDGFDFPFPGGGGGWVDRGGGGFGGGFGGGLGGGGGDGGDGFTTGGSF</sequence>
<dbReference type="RefSeq" id="WP_091682427.1">
    <property type="nucleotide sequence ID" value="NZ_FOSN01000009.1"/>
</dbReference>
<evidence type="ECO:0000256" key="1">
    <source>
        <dbReference type="SAM" id="Coils"/>
    </source>
</evidence>
<keyword evidence="1" id="KW-0175">Coiled coil</keyword>
<evidence type="ECO:0000313" key="3">
    <source>
        <dbReference type="Proteomes" id="UP000198755"/>
    </source>
</evidence>
<name>A0A1I4A484_9HYPH</name>
<proteinExistence type="predicted"/>
<evidence type="ECO:0000313" key="2">
    <source>
        <dbReference type="EMBL" id="SFK50917.1"/>
    </source>
</evidence>
<dbReference type="STRING" id="1612308.SAMN05444581_10972"/>
<dbReference type="Proteomes" id="UP000198755">
    <property type="component" value="Unassembled WGS sequence"/>
</dbReference>
<feature type="coiled-coil region" evidence="1">
    <location>
        <begin position="85"/>
        <end position="112"/>
    </location>
</feature>
<protein>
    <submittedName>
        <fullName evidence="2">Uncharacterized protein</fullName>
    </submittedName>
</protein>